<dbReference type="EMBL" id="CAJOBG010004845">
    <property type="protein sequence ID" value="CAF4128524.1"/>
    <property type="molecule type" value="Genomic_DNA"/>
</dbReference>
<dbReference type="AlphaFoldDB" id="A0A819WRR3"/>
<reference evidence="1" key="1">
    <citation type="submission" date="2021-02" db="EMBL/GenBank/DDBJ databases">
        <authorList>
            <person name="Nowell W R."/>
        </authorList>
    </citation>
    <scope>NUCLEOTIDE SEQUENCE</scope>
</reference>
<organism evidence="1 2">
    <name type="scientific">Rotaria magnacalcarata</name>
    <dbReference type="NCBI Taxonomy" id="392030"/>
    <lineage>
        <taxon>Eukaryota</taxon>
        <taxon>Metazoa</taxon>
        <taxon>Spiralia</taxon>
        <taxon>Gnathifera</taxon>
        <taxon>Rotifera</taxon>
        <taxon>Eurotatoria</taxon>
        <taxon>Bdelloidea</taxon>
        <taxon>Philodinida</taxon>
        <taxon>Philodinidae</taxon>
        <taxon>Rotaria</taxon>
    </lineage>
</organism>
<accession>A0A819WRR3</accession>
<name>A0A819WRR3_9BILA</name>
<dbReference type="Proteomes" id="UP000663866">
    <property type="component" value="Unassembled WGS sequence"/>
</dbReference>
<comment type="caution">
    <text evidence="1">The sequence shown here is derived from an EMBL/GenBank/DDBJ whole genome shotgun (WGS) entry which is preliminary data.</text>
</comment>
<evidence type="ECO:0000313" key="2">
    <source>
        <dbReference type="Proteomes" id="UP000663866"/>
    </source>
</evidence>
<gene>
    <name evidence="1" type="ORF">OVN521_LOCUS22376</name>
</gene>
<sequence>MFRWPDARKWDESVIIEQFKLLKDQLTKDLTLELCRNTGGFGFLYELYDARHLYYEGAFQVYLTLLRAIAALVPRSEFLNIFINDVNALLGELLLDTYGDILNRNDIRQITTMMRQSYNDSQDTFPNMDCCTDYDWKSQGYKTAYAIGVLFSSNQFYELMKSNSILGAQMAHKMLKNPDHSRWKWHELLSKYKQLISNNKSDT</sequence>
<keyword evidence="2" id="KW-1185">Reference proteome</keyword>
<protein>
    <submittedName>
        <fullName evidence="1">Uncharacterized protein</fullName>
    </submittedName>
</protein>
<proteinExistence type="predicted"/>
<evidence type="ECO:0000313" key="1">
    <source>
        <dbReference type="EMBL" id="CAF4128524.1"/>
    </source>
</evidence>